<evidence type="ECO:0000313" key="10">
    <source>
        <dbReference type="Proteomes" id="UP001253439"/>
    </source>
</evidence>
<name>A0AAE4EZ54_9EURY</name>
<reference evidence="9 10" key="1">
    <citation type="submission" date="2022-06" db="EMBL/GenBank/DDBJ databases">
        <title>Haloarcula sp. a new haloarchaeum isolate from saline soil.</title>
        <authorList>
            <person name="Strakova D."/>
            <person name="Galisteo C."/>
            <person name="Sanchez-Porro C."/>
            <person name="Ventosa A."/>
        </authorList>
    </citation>
    <scope>NUCLEOTIDE SEQUENCE [LARGE SCALE GENOMIC DNA]</scope>
    <source>
        <strain evidence="9 10">S1AR25-5A</strain>
    </source>
</reference>
<dbReference type="GO" id="GO:0005886">
    <property type="term" value="C:plasma membrane"/>
    <property type="evidence" value="ECO:0007669"/>
    <property type="project" value="UniProtKB-SubCell"/>
</dbReference>
<protein>
    <submittedName>
        <fullName evidence="9">Phosphonate ABC transporter, permease protein PhnE</fullName>
    </submittedName>
</protein>
<keyword evidence="5 7" id="KW-1133">Transmembrane helix</keyword>
<gene>
    <name evidence="9" type="primary">phnE</name>
    <name evidence="9" type="ORF">NDI54_15800</name>
</gene>
<dbReference type="AlphaFoldDB" id="A0AAE4EZ54"/>
<evidence type="ECO:0000256" key="7">
    <source>
        <dbReference type="RuleBase" id="RU363032"/>
    </source>
</evidence>
<proteinExistence type="inferred from homology"/>
<keyword evidence="6 7" id="KW-0472">Membrane</keyword>
<keyword evidence="2 7" id="KW-0813">Transport</keyword>
<dbReference type="NCBIfam" id="TIGR01097">
    <property type="entry name" value="PhnE"/>
    <property type="match status" value="1"/>
</dbReference>
<evidence type="ECO:0000259" key="8">
    <source>
        <dbReference type="PROSITE" id="PS50928"/>
    </source>
</evidence>
<evidence type="ECO:0000256" key="4">
    <source>
        <dbReference type="ARBA" id="ARBA00022692"/>
    </source>
</evidence>
<evidence type="ECO:0000256" key="6">
    <source>
        <dbReference type="ARBA" id="ARBA00023136"/>
    </source>
</evidence>
<feature type="transmembrane region" description="Helical" evidence="7">
    <location>
        <begin position="152"/>
        <end position="175"/>
    </location>
</feature>
<dbReference type="CDD" id="cd06261">
    <property type="entry name" value="TM_PBP2"/>
    <property type="match status" value="1"/>
</dbReference>
<dbReference type="Proteomes" id="UP001253439">
    <property type="component" value="Unassembled WGS sequence"/>
</dbReference>
<comment type="caution">
    <text evidence="9">The sequence shown here is derived from an EMBL/GenBank/DDBJ whole genome shotgun (WGS) entry which is preliminary data.</text>
</comment>
<evidence type="ECO:0000256" key="3">
    <source>
        <dbReference type="ARBA" id="ARBA00022475"/>
    </source>
</evidence>
<feature type="transmembrane region" description="Helical" evidence="7">
    <location>
        <begin position="81"/>
        <end position="108"/>
    </location>
</feature>
<evidence type="ECO:0000256" key="1">
    <source>
        <dbReference type="ARBA" id="ARBA00004651"/>
    </source>
</evidence>
<dbReference type="PANTHER" id="PTHR30043">
    <property type="entry name" value="PHOSPHONATES TRANSPORT SYSTEM PERMEASE PROTEIN"/>
    <property type="match status" value="1"/>
</dbReference>
<feature type="transmembrane region" description="Helical" evidence="7">
    <location>
        <begin position="21"/>
        <end position="39"/>
    </location>
</feature>
<dbReference type="PANTHER" id="PTHR30043:SF1">
    <property type="entry name" value="ABC TRANSPORT SYSTEM PERMEASE PROTEIN P69"/>
    <property type="match status" value="1"/>
</dbReference>
<keyword evidence="4 7" id="KW-0812">Transmembrane</keyword>
<keyword evidence="3" id="KW-1003">Cell membrane</keyword>
<dbReference type="RefSeq" id="WP_310897422.1">
    <property type="nucleotide sequence ID" value="NZ_JAMQOM010000007.1"/>
</dbReference>
<dbReference type="PROSITE" id="PS50928">
    <property type="entry name" value="ABC_TM1"/>
    <property type="match status" value="1"/>
</dbReference>
<organism evidence="9 10">
    <name type="scientific">Haloarcula terrestris</name>
    <dbReference type="NCBI Taxonomy" id="2950533"/>
    <lineage>
        <taxon>Archaea</taxon>
        <taxon>Methanobacteriati</taxon>
        <taxon>Methanobacteriota</taxon>
        <taxon>Stenosarchaea group</taxon>
        <taxon>Halobacteria</taxon>
        <taxon>Halobacteriales</taxon>
        <taxon>Haloarculaceae</taxon>
        <taxon>Haloarcula</taxon>
    </lineage>
</organism>
<evidence type="ECO:0000256" key="2">
    <source>
        <dbReference type="ARBA" id="ARBA00022448"/>
    </source>
</evidence>
<accession>A0AAE4EZ54</accession>
<feature type="domain" description="ABC transmembrane type-1" evidence="8">
    <location>
        <begin position="85"/>
        <end position="283"/>
    </location>
</feature>
<dbReference type="InterPro" id="IPR035906">
    <property type="entry name" value="MetI-like_sf"/>
</dbReference>
<dbReference type="EMBL" id="JAMQOM010000007">
    <property type="protein sequence ID" value="MDS0222810.1"/>
    <property type="molecule type" value="Genomic_DNA"/>
</dbReference>
<dbReference type="SUPFAM" id="SSF161098">
    <property type="entry name" value="MetI-like"/>
    <property type="match status" value="1"/>
</dbReference>
<evidence type="ECO:0000256" key="5">
    <source>
        <dbReference type="ARBA" id="ARBA00022989"/>
    </source>
</evidence>
<feature type="transmembrane region" description="Helical" evidence="7">
    <location>
        <begin position="235"/>
        <end position="253"/>
    </location>
</feature>
<dbReference type="Gene3D" id="1.10.3720.10">
    <property type="entry name" value="MetI-like"/>
    <property type="match status" value="1"/>
</dbReference>
<dbReference type="Pfam" id="PF00528">
    <property type="entry name" value="BPD_transp_1"/>
    <property type="match status" value="1"/>
</dbReference>
<comment type="similarity">
    <text evidence="7">Belongs to the binding-protein-dependent transport system permease family.</text>
</comment>
<comment type="subcellular location">
    <subcellularLocation>
        <location evidence="1 7">Cell membrane</location>
        <topology evidence="1 7">Multi-pass membrane protein</topology>
    </subcellularLocation>
</comment>
<dbReference type="GO" id="GO:0015416">
    <property type="term" value="F:ABC-type phosphonate transporter activity"/>
    <property type="evidence" value="ECO:0007669"/>
    <property type="project" value="InterPro"/>
</dbReference>
<dbReference type="InterPro" id="IPR000515">
    <property type="entry name" value="MetI-like"/>
</dbReference>
<keyword evidence="10" id="KW-1185">Reference proteome</keyword>
<dbReference type="InterPro" id="IPR005769">
    <property type="entry name" value="PhnE/PtxC"/>
</dbReference>
<sequence>MSEKYSDAAAEYTDSGHPKRQLTTVLAGCLIFAVAAWIAEVDPMALFSAGARDQMMAFIAEGVPPEMSREYLVGRSLRDGLLWAVVETLAISVVGTTLAVVVAIPLALTSAATVTHRGPLYTTASAGRVTVGRGIYHASRGVLSFLRSVPGIVWGFLFVTAIGLGPFAGVLALAVHNAGVLGKLYADFLEDTDPMTTEAVAGSGATRLQAVCHGMIPQVTPTIASYTLYRWECTIRSAAILGFVGAGGVGYYLVITIQRLQYGKLLTAILAVFGLVVTSDWLASRVRTRLG</sequence>
<feature type="transmembrane region" description="Helical" evidence="7">
    <location>
        <begin position="265"/>
        <end position="283"/>
    </location>
</feature>
<evidence type="ECO:0000313" key="9">
    <source>
        <dbReference type="EMBL" id="MDS0222810.1"/>
    </source>
</evidence>